<comment type="caution">
    <text evidence="2">The sequence shown here is derived from an EMBL/GenBank/DDBJ whole genome shotgun (WGS) entry which is preliminary data.</text>
</comment>
<proteinExistence type="predicted"/>
<dbReference type="InterPro" id="IPR018247">
    <property type="entry name" value="EF_Hand_1_Ca_BS"/>
</dbReference>
<accession>A0A316EAQ6</accession>
<keyword evidence="1" id="KW-0472">Membrane</keyword>
<organism evidence="2 3">
    <name type="scientific">Arcicella aurantiaca</name>
    <dbReference type="NCBI Taxonomy" id="591202"/>
    <lineage>
        <taxon>Bacteria</taxon>
        <taxon>Pseudomonadati</taxon>
        <taxon>Bacteroidota</taxon>
        <taxon>Cytophagia</taxon>
        <taxon>Cytophagales</taxon>
        <taxon>Flectobacillaceae</taxon>
        <taxon>Arcicella</taxon>
    </lineage>
</organism>
<sequence length="228" mass="25796">MLVFLSKLPTNINQTEFEKVVRSICADSRIKIANPNWLMICMNAESNMQLVTNGIGAYGFIQITKKTAREDLGTTTDALRAGTWQNYMKYVRQYLINRVKENGIPKNAYDLYALIHFPVAFEKSGGYVLYSAGSAAYKGNSGLDYNKDGKVQWSEVMAFLDSKCPILYDKTQLMKAEDTTQNFYYTNYAWTEVAIITVTVVSVLAIVLINAPKAFYRNIKNRLQNGKV</sequence>
<keyword evidence="1" id="KW-1133">Transmembrane helix</keyword>
<dbReference type="EMBL" id="QGGO01000008">
    <property type="protein sequence ID" value="PWK27021.1"/>
    <property type="molecule type" value="Genomic_DNA"/>
</dbReference>
<dbReference type="RefSeq" id="WP_146199115.1">
    <property type="nucleotide sequence ID" value="NZ_QGGO01000008.1"/>
</dbReference>
<reference evidence="2 3" key="1">
    <citation type="submission" date="2018-05" db="EMBL/GenBank/DDBJ databases">
        <title>Genomic Encyclopedia of Archaeal and Bacterial Type Strains, Phase II (KMG-II): from individual species to whole genera.</title>
        <authorList>
            <person name="Goeker M."/>
        </authorList>
    </citation>
    <scope>NUCLEOTIDE SEQUENCE [LARGE SCALE GENOMIC DNA]</scope>
    <source>
        <strain evidence="2 3">DSM 22214</strain>
    </source>
</reference>
<dbReference type="PROSITE" id="PS00018">
    <property type="entry name" value="EF_HAND_1"/>
    <property type="match status" value="1"/>
</dbReference>
<evidence type="ECO:0000313" key="2">
    <source>
        <dbReference type="EMBL" id="PWK27021.1"/>
    </source>
</evidence>
<protein>
    <recommendedName>
        <fullName evidence="4">Transglycosylase-like protein with SLT domain</fullName>
    </recommendedName>
</protein>
<keyword evidence="3" id="KW-1185">Reference proteome</keyword>
<feature type="transmembrane region" description="Helical" evidence="1">
    <location>
        <begin position="188"/>
        <end position="211"/>
    </location>
</feature>
<dbReference type="AlphaFoldDB" id="A0A316EAQ6"/>
<gene>
    <name evidence="2" type="ORF">LV89_01833</name>
</gene>
<keyword evidence="1" id="KW-0812">Transmembrane</keyword>
<dbReference type="Proteomes" id="UP000245489">
    <property type="component" value="Unassembled WGS sequence"/>
</dbReference>
<evidence type="ECO:0000313" key="3">
    <source>
        <dbReference type="Proteomes" id="UP000245489"/>
    </source>
</evidence>
<evidence type="ECO:0000256" key="1">
    <source>
        <dbReference type="SAM" id="Phobius"/>
    </source>
</evidence>
<dbReference type="OrthoDB" id="959767at2"/>
<evidence type="ECO:0008006" key="4">
    <source>
        <dbReference type="Google" id="ProtNLM"/>
    </source>
</evidence>
<name>A0A316EAQ6_9BACT</name>